<organism evidence="3 4">
    <name type="scientific">Halobacillus salinarum</name>
    <dbReference type="NCBI Taxonomy" id="2932257"/>
    <lineage>
        <taxon>Bacteria</taxon>
        <taxon>Bacillati</taxon>
        <taxon>Bacillota</taxon>
        <taxon>Bacilli</taxon>
        <taxon>Bacillales</taxon>
        <taxon>Bacillaceae</taxon>
        <taxon>Halobacillus</taxon>
    </lineage>
</organism>
<sequence>MGRKTKNKRKNDQIEEVTRMALVIIALSVFLLTKSLTIAGVVTVISVVLMIIVVLYRRSVEKQKIKASGIGEIDRMKGSQFEKYLSVLFQNLGYQAKVTKINGDYGADLVLKKDSKVIVVQAKRYSKNVGIKAVQEVHSSQNYYKAQEAWVVTNSEYTVAPKKLAQTNNVRLIDRVQLVGLMLKVNRKKDTASRVS</sequence>
<dbReference type="Gene3D" id="3.40.1350.10">
    <property type="match status" value="1"/>
</dbReference>
<dbReference type="GO" id="GO:0004519">
    <property type="term" value="F:endonuclease activity"/>
    <property type="evidence" value="ECO:0007669"/>
    <property type="project" value="UniProtKB-KW"/>
</dbReference>
<keyword evidence="3" id="KW-0255">Endonuclease</keyword>
<dbReference type="InterPro" id="IPR052906">
    <property type="entry name" value="Type_IV_Methyl-Rstrct_Enzyme"/>
</dbReference>
<gene>
    <name evidence="3" type="ORF">MUN89_15920</name>
</gene>
<evidence type="ECO:0000256" key="1">
    <source>
        <dbReference type="SAM" id="Phobius"/>
    </source>
</evidence>
<keyword evidence="1" id="KW-0472">Membrane</keyword>
<dbReference type="SUPFAM" id="SSF52980">
    <property type="entry name" value="Restriction endonuclease-like"/>
    <property type="match status" value="1"/>
</dbReference>
<name>A0ABY4EGY2_9BACI</name>
<dbReference type="PANTHER" id="PTHR30015">
    <property type="entry name" value="MRR RESTRICTION SYSTEM PROTEIN"/>
    <property type="match status" value="1"/>
</dbReference>
<protein>
    <submittedName>
        <fullName evidence="3">Restriction endonuclease</fullName>
    </submittedName>
</protein>
<evidence type="ECO:0000313" key="3">
    <source>
        <dbReference type="EMBL" id="UOQ43396.1"/>
    </source>
</evidence>
<dbReference type="EMBL" id="CP095073">
    <property type="protein sequence ID" value="UOQ43396.1"/>
    <property type="molecule type" value="Genomic_DNA"/>
</dbReference>
<feature type="domain" description="Restriction endonuclease type IV Mrr" evidence="2">
    <location>
        <begin position="73"/>
        <end position="182"/>
    </location>
</feature>
<keyword evidence="3" id="KW-0378">Hydrolase</keyword>
<evidence type="ECO:0000259" key="2">
    <source>
        <dbReference type="Pfam" id="PF04471"/>
    </source>
</evidence>
<dbReference type="InterPro" id="IPR007560">
    <property type="entry name" value="Restrct_endonuc_IV_Mrr"/>
</dbReference>
<dbReference type="InterPro" id="IPR011335">
    <property type="entry name" value="Restrct_endonuc-II-like"/>
</dbReference>
<dbReference type="PANTHER" id="PTHR30015:SF6">
    <property type="entry name" value="SLL1429 PROTEIN"/>
    <property type="match status" value="1"/>
</dbReference>
<dbReference type="Pfam" id="PF04471">
    <property type="entry name" value="Mrr_cat"/>
    <property type="match status" value="1"/>
</dbReference>
<dbReference type="InterPro" id="IPR011856">
    <property type="entry name" value="tRNA_endonuc-like_dom_sf"/>
</dbReference>
<keyword evidence="1" id="KW-0812">Transmembrane</keyword>
<keyword evidence="3" id="KW-0540">Nuclease</keyword>
<evidence type="ECO:0000313" key="4">
    <source>
        <dbReference type="Proteomes" id="UP000831787"/>
    </source>
</evidence>
<feature type="transmembrane region" description="Helical" evidence="1">
    <location>
        <begin position="16"/>
        <end position="32"/>
    </location>
</feature>
<dbReference type="RefSeq" id="WP_244708755.1">
    <property type="nucleotide sequence ID" value="NZ_CP095073.1"/>
</dbReference>
<keyword evidence="1" id="KW-1133">Transmembrane helix</keyword>
<reference evidence="3 4" key="1">
    <citation type="submission" date="2022-04" db="EMBL/GenBank/DDBJ databases">
        <title>Halobacillus sp. isolated from saltern.</title>
        <authorList>
            <person name="Won M."/>
            <person name="Lee C.-M."/>
            <person name="Woen H.-Y."/>
            <person name="Kwon S.-W."/>
        </authorList>
    </citation>
    <scope>NUCLEOTIDE SEQUENCE [LARGE SCALE GENOMIC DNA]</scope>
    <source>
        <strain evidence="3 4">SSBR10-3</strain>
    </source>
</reference>
<proteinExistence type="predicted"/>
<keyword evidence="4" id="KW-1185">Reference proteome</keyword>
<dbReference type="Proteomes" id="UP000831787">
    <property type="component" value="Chromosome"/>
</dbReference>
<accession>A0ABY4EGY2</accession>